<dbReference type="EMBL" id="AP023355">
    <property type="protein sequence ID" value="BCJ37522.1"/>
    <property type="molecule type" value="Genomic_DNA"/>
</dbReference>
<protein>
    <recommendedName>
        <fullName evidence="3">Integrase</fullName>
    </recommendedName>
</protein>
<organism evidence="1 2">
    <name type="scientific">Actinocatenispora thailandica</name>
    <dbReference type="NCBI Taxonomy" id="227318"/>
    <lineage>
        <taxon>Bacteria</taxon>
        <taxon>Bacillati</taxon>
        <taxon>Actinomycetota</taxon>
        <taxon>Actinomycetes</taxon>
        <taxon>Micromonosporales</taxon>
        <taxon>Micromonosporaceae</taxon>
        <taxon>Actinocatenispora</taxon>
    </lineage>
</organism>
<evidence type="ECO:0000313" key="2">
    <source>
        <dbReference type="Proteomes" id="UP000611640"/>
    </source>
</evidence>
<name>A0A7R7HYP3_9ACTN</name>
<dbReference type="KEGG" id="atl:Athai_50250"/>
<reference evidence="1 2" key="1">
    <citation type="submission" date="2020-08" db="EMBL/GenBank/DDBJ databases">
        <title>Whole genome shotgun sequence of Actinocatenispora thailandica NBRC 105041.</title>
        <authorList>
            <person name="Komaki H."/>
            <person name="Tamura T."/>
        </authorList>
    </citation>
    <scope>NUCLEOTIDE SEQUENCE [LARGE SCALE GENOMIC DNA]</scope>
    <source>
        <strain evidence="1 2">NBRC 105041</strain>
    </source>
</reference>
<dbReference type="Proteomes" id="UP000611640">
    <property type="component" value="Chromosome"/>
</dbReference>
<proteinExistence type="predicted"/>
<dbReference type="AlphaFoldDB" id="A0A7R7HYP3"/>
<gene>
    <name evidence="1" type="ORF">Athai_50250</name>
</gene>
<evidence type="ECO:0008006" key="3">
    <source>
        <dbReference type="Google" id="ProtNLM"/>
    </source>
</evidence>
<dbReference type="RefSeq" id="WP_203963719.1">
    <property type="nucleotide sequence ID" value="NZ_AP023355.1"/>
</dbReference>
<evidence type="ECO:0000313" key="1">
    <source>
        <dbReference type="EMBL" id="BCJ37522.1"/>
    </source>
</evidence>
<accession>A0A7R7HYP3</accession>
<keyword evidence="2" id="KW-1185">Reference proteome</keyword>
<sequence>MVVIPGDRARIGRRTVTVAEAYLHHGRLVEITGTDGRVTWAPPGLVERLEPERVPTWRR</sequence>